<protein>
    <submittedName>
        <fullName evidence="1">Uncharacterized protein</fullName>
    </submittedName>
</protein>
<dbReference type="EMBL" id="CP144691">
    <property type="protein sequence ID" value="WVY92653.1"/>
    <property type="molecule type" value="Genomic_DNA"/>
</dbReference>
<keyword evidence="2" id="KW-1185">Reference proteome</keyword>
<evidence type="ECO:0000313" key="2">
    <source>
        <dbReference type="Proteomes" id="UP001374535"/>
    </source>
</evidence>
<gene>
    <name evidence="1" type="ORF">V8G54_031741</name>
</gene>
<dbReference type="Proteomes" id="UP001374535">
    <property type="component" value="Chromosome 10"/>
</dbReference>
<proteinExistence type="predicted"/>
<name>A0AAQ3RH76_VIGMU</name>
<reference evidence="1 2" key="1">
    <citation type="journal article" date="2023" name="Life. Sci Alliance">
        <title>Evolutionary insights into 3D genome organization and epigenetic landscape of Vigna mungo.</title>
        <authorList>
            <person name="Junaid A."/>
            <person name="Singh B."/>
            <person name="Bhatia S."/>
        </authorList>
    </citation>
    <scope>NUCLEOTIDE SEQUENCE [LARGE SCALE GENOMIC DNA]</scope>
    <source>
        <strain evidence="1">Urdbean</strain>
    </source>
</reference>
<accession>A0AAQ3RH76</accession>
<sequence length="411" mass="44700">MHTEVREFEDVRLRGENSTKLVFSRIPQSQWATLVHQFLSLTVAHLSAPFSGGSSANFADRADLPYFTQKHEELWIFCYLDAFSLIGSSWSKLGAVGTILLLPWLSLGDEICSLSKLVFVGLQDLGTGRLGLSSLGCSVLIPLICFDSFCGEILGGCFKYCWYECRKLGLGSYPNTQMVIYSQLERSRACDWGNTPALPPSLSSRKGFASSSSWRCEQSNGVSGFRCVGARGKRKRRRTDEIDLVFLFAGATCCCSMLVRAGGGSLMVEWCDEGECCNGFEFLRENNVDTDVFLLRGGREDVEDEDGGGSACVSGGDLRCGDGWLPMRMAREKDDSVRGRRLLMVLALVVTSSAVALMVVNGDDGEIVVVATGLSSLHDCSRSDEDDDDDGGTTESMVAAIDGATARVDGW</sequence>
<evidence type="ECO:0000313" key="1">
    <source>
        <dbReference type="EMBL" id="WVY92653.1"/>
    </source>
</evidence>
<organism evidence="1 2">
    <name type="scientific">Vigna mungo</name>
    <name type="common">Black gram</name>
    <name type="synonym">Phaseolus mungo</name>
    <dbReference type="NCBI Taxonomy" id="3915"/>
    <lineage>
        <taxon>Eukaryota</taxon>
        <taxon>Viridiplantae</taxon>
        <taxon>Streptophyta</taxon>
        <taxon>Embryophyta</taxon>
        <taxon>Tracheophyta</taxon>
        <taxon>Spermatophyta</taxon>
        <taxon>Magnoliopsida</taxon>
        <taxon>eudicotyledons</taxon>
        <taxon>Gunneridae</taxon>
        <taxon>Pentapetalae</taxon>
        <taxon>rosids</taxon>
        <taxon>fabids</taxon>
        <taxon>Fabales</taxon>
        <taxon>Fabaceae</taxon>
        <taxon>Papilionoideae</taxon>
        <taxon>50 kb inversion clade</taxon>
        <taxon>NPAAA clade</taxon>
        <taxon>indigoferoid/millettioid clade</taxon>
        <taxon>Phaseoleae</taxon>
        <taxon>Vigna</taxon>
    </lineage>
</organism>
<dbReference type="AlphaFoldDB" id="A0AAQ3RH76"/>